<dbReference type="RefSeq" id="XP_042914621.1">
    <property type="nucleotide sequence ID" value="XM_043072162.1"/>
</dbReference>
<dbReference type="Gene3D" id="2.60.120.330">
    <property type="entry name" value="B-lactam Antibiotic, Isopenicillin N Synthase, Chain"/>
    <property type="match status" value="1"/>
</dbReference>
<protein>
    <recommendedName>
        <fullName evidence="6">Ubiquitin-like domain-containing protein</fullName>
    </recommendedName>
</protein>
<dbReference type="GO" id="GO:0016925">
    <property type="term" value="P:protein sumoylation"/>
    <property type="evidence" value="ECO:0000318"/>
    <property type="project" value="GO_Central"/>
</dbReference>
<feature type="domain" description="Ubiquitin-like" evidence="2">
    <location>
        <begin position="437"/>
        <end position="506"/>
    </location>
</feature>
<dbReference type="PROSITE" id="PS50053">
    <property type="entry name" value="UBIQUITIN_2"/>
    <property type="match status" value="1"/>
</dbReference>
<organism evidence="4 5">
    <name type="scientific">Chlamydomonas reinhardtii</name>
    <name type="common">Chlamydomonas smithii</name>
    <dbReference type="NCBI Taxonomy" id="3055"/>
    <lineage>
        <taxon>Eukaryota</taxon>
        <taxon>Viridiplantae</taxon>
        <taxon>Chlorophyta</taxon>
        <taxon>core chlorophytes</taxon>
        <taxon>Chlorophyceae</taxon>
        <taxon>CS clade</taxon>
        <taxon>Chlamydomonadales</taxon>
        <taxon>Chlamydomonadaceae</taxon>
        <taxon>Chlamydomonas</taxon>
    </lineage>
</organism>
<evidence type="ECO:0000313" key="5">
    <source>
        <dbReference type="Proteomes" id="UP000006906"/>
    </source>
</evidence>
<dbReference type="InterPro" id="IPR022617">
    <property type="entry name" value="Rad60/SUMO-like_dom"/>
</dbReference>
<gene>
    <name evidence="4" type="ORF">CHLRE_17g716301v5</name>
</gene>
<dbReference type="Gene3D" id="3.10.20.90">
    <property type="entry name" value="Phosphatidylinositol 3-kinase Catalytic Subunit, Chain A, domain 1"/>
    <property type="match status" value="1"/>
</dbReference>
<dbReference type="KEGG" id="cre:CHLRE_17g716301v5"/>
<name>A0A2K3CPY8_CHLRE</name>
<dbReference type="AlphaFoldDB" id="A0A2K3CPY8"/>
<dbReference type="InterPro" id="IPR029071">
    <property type="entry name" value="Ubiquitin-like_domsf"/>
</dbReference>
<feature type="region of interest" description="Disordered" evidence="1">
    <location>
        <begin position="345"/>
        <end position="429"/>
    </location>
</feature>
<dbReference type="SUPFAM" id="SSF54236">
    <property type="entry name" value="Ubiquitin-like"/>
    <property type="match status" value="1"/>
</dbReference>
<feature type="compositionally biased region" description="Basic and acidic residues" evidence="1">
    <location>
        <begin position="368"/>
        <end position="383"/>
    </location>
</feature>
<dbReference type="Pfam" id="PF11976">
    <property type="entry name" value="Rad60-SLD"/>
    <property type="match status" value="1"/>
</dbReference>
<dbReference type="SMART" id="SM00213">
    <property type="entry name" value="UBQ"/>
    <property type="match status" value="1"/>
</dbReference>
<evidence type="ECO:0008006" key="6">
    <source>
        <dbReference type="Google" id="ProtNLM"/>
    </source>
</evidence>
<dbReference type="GeneID" id="5728001"/>
<dbReference type="Proteomes" id="UP000006906">
    <property type="component" value="Chromosome 17"/>
</dbReference>
<sequence length="521" mass="53466">MTPQLLAPLSVQRQLLFLGELVPDADRASAYARLCDELWTRLQQQGVAVLELVTDDEFSAFGSALETCAVFFSADESVKQGAQSAVPGEGYAVRPGKELLAVRPGAPAWGSGRSRTQHAALQKASSRADRLCRGLLCALCRSPGLDVHSGRVLGLLDDAPLLGQASASLLRCARYSPDPHAAQLLAFAPHHDRGVLTLVASAQEQGLQVRLPQQGQGAGAAAGAWVDVPLGPGRVAVLCGYSLSYALGGLLQPALHRVRPVAVAGCGGAAGGSAATAGGGRVSLAYELCFRPNPCVDPAAITQGAAEQLPAAAAAAGEGGAASRPALLTSALMERFEATHPVSINGGVRVKQDPGANTPAAAAVAARRQREENGTAARDEAPAVKRGRHDGGPEAADEQAGSPAAAPTALSQPAPAGGGGHGGQAEAAAGENGDDRINIIVKDQSGSEVHFQVKRSTRVGKVFDAYYCAKGMDNHSCRFLYDGSHVRDHITVGQLGMKPGDVLPMVEDGDVIDCIIGQAGN</sequence>
<dbReference type="Pfam" id="PF03171">
    <property type="entry name" value="2OG-FeII_Oxy"/>
    <property type="match status" value="1"/>
</dbReference>
<evidence type="ECO:0000259" key="3">
    <source>
        <dbReference type="PROSITE" id="PS51471"/>
    </source>
</evidence>
<evidence type="ECO:0000313" key="4">
    <source>
        <dbReference type="EMBL" id="PNW70349.1"/>
    </source>
</evidence>
<reference evidence="4 5" key="1">
    <citation type="journal article" date="2007" name="Science">
        <title>The Chlamydomonas genome reveals the evolution of key animal and plant functions.</title>
        <authorList>
            <person name="Merchant S.S."/>
            <person name="Prochnik S.E."/>
            <person name="Vallon O."/>
            <person name="Harris E.H."/>
            <person name="Karpowicz S.J."/>
            <person name="Witman G.B."/>
            <person name="Terry A."/>
            <person name="Salamov A."/>
            <person name="Fritz-Laylin L.K."/>
            <person name="Marechal-Drouard L."/>
            <person name="Marshall W.F."/>
            <person name="Qu L.H."/>
            <person name="Nelson D.R."/>
            <person name="Sanderfoot A.A."/>
            <person name="Spalding M.H."/>
            <person name="Kapitonov V.V."/>
            <person name="Ren Q."/>
            <person name="Ferris P."/>
            <person name="Lindquist E."/>
            <person name="Shapiro H."/>
            <person name="Lucas S.M."/>
            <person name="Grimwood J."/>
            <person name="Schmutz J."/>
            <person name="Cardol P."/>
            <person name="Cerutti H."/>
            <person name="Chanfreau G."/>
            <person name="Chen C.L."/>
            <person name="Cognat V."/>
            <person name="Croft M.T."/>
            <person name="Dent R."/>
            <person name="Dutcher S."/>
            <person name="Fernandez E."/>
            <person name="Fukuzawa H."/>
            <person name="Gonzalez-Ballester D."/>
            <person name="Gonzalez-Halphen D."/>
            <person name="Hallmann A."/>
            <person name="Hanikenne M."/>
            <person name="Hippler M."/>
            <person name="Inwood W."/>
            <person name="Jabbari K."/>
            <person name="Kalanon M."/>
            <person name="Kuras R."/>
            <person name="Lefebvre P.A."/>
            <person name="Lemaire S.D."/>
            <person name="Lobanov A.V."/>
            <person name="Lohr M."/>
            <person name="Manuell A."/>
            <person name="Meier I."/>
            <person name="Mets L."/>
            <person name="Mittag M."/>
            <person name="Mittelmeier T."/>
            <person name="Moroney J.V."/>
            <person name="Moseley J."/>
            <person name="Napoli C."/>
            <person name="Nedelcu A.M."/>
            <person name="Niyogi K."/>
            <person name="Novoselov S.V."/>
            <person name="Paulsen I.T."/>
            <person name="Pazour G."/>
            <person name="Purton S."/>
            <person name="Ral J.P."/>
            <person name="Riano-Pachon D.M."/>
            <person name="Riekhof W."/>
            <person name="Rymarquis L."/>
            <person name="Schroda M."/>
            <person name="Stern D."/>
            <person name="Umen J."/>
            <person name="Willows R."/>
            <person name="Wilson N."/>
            <person name="Zimmer S.L."/>
            <person name="Allmer J."/>
            <person name="Balk J."/>
            <person name="Bisova K."/>
            <person name="Chen C.J."/>
            <person name="Elias M."/>
            <person name="Gendler K."/>
            <person name="Hauser C."/>
            <person name="Lamb M.R."/>
            <person name="Ledford H."/>
            <person name="Long J.C."/>
            <person name="Minagawa J."/>
            <person name="Page M.D."/>
            <person name="Pan J."/>
            <person name="Pootakham W."/>
            <person name="Roje S."/>
            <person name="Rose A."/>
            <person name="Stahlberg E."/>
            <person name="Terauchi A.M."/>
            <person name="Yang P."/>
            <person name="Ball S."/>
            <person name="Bowler C."/>
            <person name="Dieckmann C.L."/>
            <person name="Gladyshev V.N."/>
            <person name="Green P."/>
            <person name="Jorgensen R."/>
            <person name="Mayfield S."/>
            <person name="Mueller-Roeber B."/>
            <person name="Rajamani S."/>
            <person name="Sayre R.T."/>
            <person name="Brokstein P."/>
            <person name="Dubchak I."/>
            <person name="Goodstein D."/>
            <person name="Hornick L."/>
            <person name="Huang Y.W."/>
            <person name="Jhaveri J."/>
            <person name="Luo Y."/>
            <person name="Martinez D."/>
            <person name="Ngau W.C."/>
            <person name="Otillar B."/>
            <person name="Poliakov A."/>
            <person name="Porter A."/>
            <person name="Szajkowski L."/>
            <person name="Werner G."/>
            <person name="Zhou K."/>
            <person name="Grigoriev I.V."/>
            <person name="Rokhsar D.S."/>
            <person name="Grossman A.R."/>
        </authorList>
    </citation>
    <scope>NUCLEOTIDE SEQUENCE [LARGE SCALE GENOMIC DNA]</scope>
    <source>
        <strain evidence="5">CC-503</strain>
    </source>
</reference>
<dbReference type="InterPro" id="IPR000626">
    <property type="entry name" value="Ubiquitin-like_dom"/>
</dbReference>
<evidence type="ECO:0000259" key="2">
    <source>
        <dbReference type="PROSITE" id="PS50053"/>
    </source>
</evidence>
<dbReference type="InterPro" id="IPR027443">
    <property type="entry name" value="IPNS-like_sf"/>
</dbReference>
<evidence type="ECO:0000256" key="1">
    <source>
        <dbReference type="SAM" id="MobiDB-lite"/>
    </source>
</evidence>
<dbReference type="GO" id="GO:0044389">
    <property type="term" value="F:ubiquitin-like protein ligase binding"/>
    <property type="evidence" value="ECO:0000318"/>
    <property type="project" value="GO_Central"/>
</dbReference>
<dbReference type="GO" id="GO:0031386">
    <property type="term" value="F:protein tag activity"/>
    <property type="evidence" value="ECO:0000318"/>
    <property type="project" value="GO_Central"/>
</dbReference>
<dbReference type="PROSITE" id="PS51471">
    <property type="entry name" value="FE2OG_OXY"/>
    <property type="match status" value="1"/>
</dbReference>
<dbReference type="InParanoid" id="A0A2K3CPY8"/>
<dbReference type="PaxDb" id="3055-EDO95870"/>
<proteinExistence type="predicted"/>
<dbReference type="InterPro" id="IPR044861">
    <property type="entry name" value="IPNS-like_FE2OG_OXY"/>
</dbReference>
<dbReference type="EMBL" id="CM008978">
    <property type="protein sequence ID" value="PNW70349.1"/>
    <property type="molecule type" value="Genomic_DNA"/>
</dbReference>
<accession>A0A2K3CPY8</accession>
<dbReference type="PANTHER" id="PTHR10562">
    <property type="entry name" value="SMALL UBIQUITIN-RELATED MODIFIER"/>
    <property type="match status" value="1"/>
</dbReference>
<dbReference type="GO" id="GO:0005634">
    <property type="term" value="C:nucleus"/>
    <property type="evidence" value="ECO:0000318"/>
    <property type="project" value="GO_Central"/>
</dbReference>
<dbReference type="STRING" id="3055.A0A2K3CPY8"/>
<dbReference type="OrthoDB" id="548384at2759"/>
<dbReference type="ExpressionAtlas" id="A0A2K3CPY8">
    <property type="expression patterns" value="baseline and differential"/>
</dbReference>
<dbReference type="SUPFAM" id="SSF51197">
    <property type="entry name" value="Clavaminate synthase-like"/>
    <property type="match status" value="1"/>
</dbReference>
<feature type="domain" description="Fe2OG dioxygenase" evidence="3">
    <location>
        <begin position="166"/>
        <end position="294"/>
    </location>
</feature>
<dbReference type="InterPro" id="IPR005123">
    <property type="entry name" value="Oxoglu/Fe-dep_dioxygenase_dom"/>
</dbReference>
<dbReference type="Gramene" id="PNW70349">
    <property type="protein sequence ID" value="PNW70349"/>
    <property type="gene ID" value="CHLRE_17g716301v5"/>
</dbReference>
<keyword evidence="5" id="KW-1185">Reference proteome</keyword>